<proteinExistence type="predicted"/>
<dbReference type="InterPro" id="IPR027443">
    <property type="entry name" value="IPNS-like_sf"/>
</dbReference>
<dbReference type="PANTHER" id="PTHR10209">
    <property type="entry name" value="OXIDOREDUCTASE, 2OG-FE II OXYGENASE FAMILY PROTEIN"/>
    <property type="match status" value="1"/>
</dbReference>
<evidence type="ECO:0000313" key="5">
    <source>
        <dbReference type="Proteomes" id="UP000796880"/>
    </source>
</evidence>
<organism evidence="4 5">
    <name type="scientific">Rhamnella rubrinervis</name>
    <dbReference type="NCBI Taxonomy" id="2594499"/>
    <lineage>
        <taxon>Eukaryota</taxon>
        <taxon>Viridiplantae</taxon>
        <taxon>Streptophyta</taxon>
        <taxon>Embryophyta</taxon>
        <taxon>Tracheophyta</taxon>
        <taxon>Spermatophyta</taxon>
        <taxon>Magnoliopsida</taxon>
        <taxon>eudicotyledons</taxon>
        <taxon>Gunneridae</taxon>
        <taxon>Pentapetalae</taxon>
        <taxon>rosids</taxon>
        <taxon>fabids</taxon>
        <taxon>Rosales</taxon>
        <taxon>Rhamnaceae</taxon>
        <taxon>rhamnoid group</taxon>
        <taxon>Rhamneae</taxon>
        <taxon>Rhamnella</taxon>
    </lineage>
</organism>
<keyword evidence="2" id="KW-0560">Oxidoreductase</keyword>
<dbReference type="GO" id="GO:0046872">
    <property type="term" value="F:metal ion binding"/>
    <property type="evidence" value="ECO:0007669"/>
    <property type="project" value="UniProtKB-KW"/>
</dbReference>
<reference evidence="4" key="1">
    <citation type="submission" date="2020-03" db="EMBL/GenBank/DDBJ databases">
        <title>A high-quality chromosome-level genome assembly of a woody plant with both climbing and erect habits, Rhamnella rubrinervis.</title>
        <authorList>
            <person name="Lu Z."/>
            <person name="Yang Y."/>
            <person name="Zhu X."/>
            <person name="Sun Y."/>
        </authorList>
    </citation>
    <scope>NUCLEOTIDE SEQUENCE</scope>
    <source>
        <strain evidence="4">BYM</strain>
        <tissue evidence="4">Leaf</tissue>
    </source>
</reference>
<sequence>MAVVPSKSILQETSSGQQTRTQFTIPAVDLTGVPMPWLEPGGQRRWWGFFQVVNHGIPERALEMMLEGSANWRDTLFCVMGPELLDPHDLRRDITMECSEEVRKLGIALSELLSEALGLKSDHLKGMDCAKRHVILSHYYPPFPEPELTMGTTNFRILIF</sequence>
<keyword evidence="3" id="KW-0408">Iron</keyword>
<name>A0A8K0HQG3_9ROSA</name>
<dbReference type="EMBL" id="VOIH02000001">
    <property type="protein sequence ID" value="KAF3456806.1"/>
    <property type="molecule type" value="Genomic_DNA"/>
</dbReference>
<evidence type="ECO:0000256" key="2">
    <source>
        <dbReference type="ARBA" id="ARBA00023002"/>
    </source>
</evidence>
<protein>
    <recommendedName>
        <fullName evidence="6">Non-haem dioxygenase N-terminal domain-containing protein</fullName>
    </recommendedName>
</protein>
<keyword evidence="1" id="KW-0479">Metal-binding</keyword>
<dbReference type="OrthoDB" id="288590at2759"/>
<evidence type="ECO:0000256" key="3">
    <source>
        <dbReference type="ARBA" id="ARBA00023004"/>
    </source>
</evidence>
<evidence type="ECO:0000256" key="1">
    <source>
        <dbReference type="ARBA" id="ARBA00022723"/>
    </source>
</evidence>
<dbReference type="Gene3D" id="2.60.120.330">
    <property type="entry name" value="B-lactam Antibiotic, Isopenicillin N Synthase, Chain"/>
    <property type="match status" value="2"/>
</dbReference>
<dbReference type="GO" id="GO:0016491">
    <property type="term" value="F:oxidoreductase activity"/>
    <property type="evidence" value="ECO:0007669"/>
    <property type="project" value="UniProtKB-KW"/>
</dbReference>
<accession>A0A8K0HQG3</accession>
<evidence type="ECO:0008006" key="6">
    <source>
        <dbReference type="Google" id="ProtNLM"/>
    </source>
</evidence>
<dbReference type="PANTHER" id="PTHR10209:SF776">
    <property type="entry name" value="2OG-FE(II) OXYGENASE FAMILY OXIDOREDUCTASE"/>
    <property type="match status" value="1"/>
</dbReference>
<comment type="caution">
    <text evidence="4">The sequence shown here is derived from an EMBL/GenBank/DDBJ whole genome shotgun (WGS) entry which is preliminary data.</text>
</comment>
<dbReference type="Proteomes" id="UP000796880">
    <property type="component" value="Unassembled WGS sequence"/>
</dbReference>
<dbReference type="AlphaFoldDB" id="A0A8K0HQG3"/>
<keyword evidence="5" id="KW-1185">Reference proteome</keyword>
<gene>
    <name evidence="4" type="ORF">FNV43_RR01460</name>
</gene>
<dbReference type="SUPFAM" id="SSF51197">
    <property type="entry name" value="Clavaminate synthase-like"/>
    <property type="match status" value="1"/>
</dbReference>
<evidence type="ECO:0000313" key="4">
    <source>
        <dbReference type="EMBL" id="KAF3456806.1"/>
    </source>
</evidence>